<organism>
    <name type="scientific">Serpula lacrymans var. lacrymans (strain S7.9)</name>
    <name type="common">Dry rot fungus</name>
    <dbReference type="NCBI Taxonomy" id="578457"/>
    <lineage>
        <taxon>Eukaryota</taxon>
        <taxon>Fungi</taxon>
        <taxon>Dikarya</taxon>
        <taxon>Basidiomycota</taxon>
        <taxon>Agaricomycotina</taxon>
        <taxon>Agaricomycetes</taxon>
        <taxon>Agaricomycetidae</taxon>
        <taxon>Boletales</taxon>
        <taxon>Coniophorineae</taxon>
        <taxon>Serpulaceae</taxon>
        <taxon>Serpula</taxon>
    </lineage>
</organism>
<dbReference type="InterPro" id="IPR011009">
    <property type="entry name" value="Kinase-like_dom_sf"/>
</dbReference>
<feature type="domain" description="Protein kinase" evidence="2">
    <location>
        <begin position="66"/>
        <end position="415"/>
    </location>
</feature>
<dbReference type="InterPro" id="IPR000719">
    <property type="entry name" value="Prot_kinase_dom"/>
</dbReference>
<gene>
    <name evidence="3" type="ORF">SERLADRAFT_462294</name>
</gene>
<evidence type="ECO:0000256" key="1">
    <source>
        <dbReference type="SAM" id="MobiDB-lite"/>
    </source>
</evidence>
<dbReference type="RefSeq" id="XP_007316059.1">
    <property type="nucleotide sequence ID" value="XM_007315997.1"/>
</dbReference>
<evidence type="ECO:0000313" key="3">
    <source>
        <dbReference type="EMBL" id="EGO27968.1"/>
    </source>
</evidence>
<dbReference type="KEGG" id="sla:SERLADRAFT_462294"/>
<sequence>MLSPFGKRQARVPNLNNTKAKDSKASSRVEDVLASNKPTEANPVAALAKDELWWCDHFQWLKELGYLLRPRYAPGWVPSWQNTKKKVVSLRRCTNTLGKFSAFVTIATYWDWNYFVQYPHLLDATRIADGSYVTLKVIKQSRHPFEADIGRYFSSGPIADDPANHCVPIYEFIEVPGEVDKIIMVMPLLRLYDDPHFDTFGEAVECFRQLFEGLQFMHKHRVAHRDCMNLNIMMDASSLYIDAFHPYDPDMRRDFKGEARHRSRTQCPPKYFFIDFGISRRYDPGDEAPLEDPIWGGDKTVPEFQRSIEPQNPFYTDIYYIGNVIREDFIQGKSGFEFMIPLVADMVQDDPVKRPSMDEVVARFNILRKDLSTWKLRSRVIDREDDETSGLFSNIAHWTRRVIFIIRRIPPVPTS</sequence>
<proteinExistence type="predicted"/>
<dbReference type="SUPFAM" id="SSF56112">
    <property type="entry name" value="Protein kinase-like (PK-like)"/>
    <property type="match status" value="1"/>
</dbReference>
<dbReference type="GeneID" id="18818348"/>
<reference evidence="3" key="1">
    <citation type="submission" date="2011-04" db="EMBL/GenBank/DDBJ databases">
        <title>Evolution of plant cell wall degrading machinery underlies the functional diversity of forest fungi.</title>
        <authorList>
            <consortium name="US DOE Joint Genome Institute (JGI-PGF)"/>
            <person name="Eastwood D.C."/>
            <person name="Floudas D."/>
            <person name="Binder M."/>
            <person name="Majcherczyk A."/>
            <person name="Schneider P."/>
            <person name="Aerts A."/>
            <person name="Asiegbu F.O."/>
            <person name="Baker S.E."/>
            <person name="Barry K."/>
            <person name="Bendiksby M."/>
            <person name="Blumentritt M."/>
            <person name="Coutinho P.M."/>
            <person name="Cullen D."/>
            <person name="Cullen D."/>
            <person name="Gathman A."/>
            <person name="Goodell B."/>
            <person name="Henrissat B."/>
            <person name="Ihrmark K."/>
            <person name="Kauserud H."/>
            <person name="Kohler A."/>
            <person name="LaButti K."/>
            <person name="Lapidus A."/>
            <person name="Lavin J.L."/>
            <person name="Lee Y.-H."/>
            <person name="Lindquist E."/>
            <person name="Lilly W."/>
            <person name="Lucas S."/>
            <person name="Morin E."/>
            <person name="Murat C."/>
            <person name="Oguiza J.A."/>
            <person name="Park J."/>
            <person name="Pisabarro A.G."/>
            <person name="Riley R."/>
            <person name="Rosling A."/>
            <person name="Salamov A."/>
            <person name="Schmidt O."/>
            <person name="Schmutz J."/>
            <person name="Skrede I."/>
            <person name="Stenlid J."/>
            <person name="Wiebenga A."/>
            <person name="Xie X."/>
            <person name="Kues U."/>
            <person name="Hibbett D.S."/>
            <person name="Hoffmeister D."/>
            <person name="Hogberg N."/>
            <person name="Martin F."/>
            <person name="Grigoriev I.V."/>
            <person name="Watkinson S.C."/>
        </authorList>
    </citation>
    <scope>NUCLEOTIDE SEQUENCE</scope>
    <source>
        <strain evidence="3">S7.9</strain>
    </source>
</reference>
<dbReference type="GO" id="GO:0005524">
    <property type="term" value="F:ATP binding"/>
    <property type="evidence" value="ECO:0007669"/>
    <property type="project" value="InterPro"/>
</dbReference>
<protein>
    <recommendedName>
        <fullName evidence="2">Protein kinase domain-containing protein</fullName>
    </recommendedName>
</protein>
<accession>F8NN47</accession>
<dbReference type="AlphaFoldDB" id="F8NN47"/>
<feature type="compositionally biased region" description="Basic and acidic residues" evidence="1">
    <location>
        <begin position="19"/>
        <end position="31"/>
    </location>
</feature>
<dbReference type="GO" id="GO:0004672">
    <property type="term" value="F:protein kinase activity"/>
    <property type="evidence" value="ECO:0007669"/>
    <property type="project" value="InterPro"/>
</dbReference>
<dbReference type="HOGENOM" id="CLU_044121_2_1_1"/>
<dbReference type="SMART" id="SM00220">
    <property type="entry name" value="S_TKc"/>
    <property type="match status" value="1"/>
</dbReference>
<evidence type="ECO:0000259" key="2">
    <source>
        <dbReference type="PROSITE" id="PS50011"/>
    </source>
</evidence>
<dbReference type="EMBL" id="GL945431">
    <property type="protein sequence ID" value="EGO27968.1"/>
    <property type="molecule type" value="Genomic_DNA"/>
</dbReference>
<dbReference type="Gene3D" id="1.10.510.10">
    <property type="entry name" value="Transferase(Phosphotransferase) domain 1"/>
    <property type="match status" value="1"/>
</dbReference>
<feature type="region of interest" description="Disordered" evidence="1">
    <location>
        <begin position="1"/>
        <end position="34"/>
    </location>
</feature>
<dbReference type="OrthoDB" id="5987198at2759"/>
<dbReference type="PROSITE" id="PS50011">
    <property type="entry name" value="PROTEIN_KINASE_DOM"/>
    <property type="match status" value="1"/>
</dbReference>
<dbReference type="Proteomes" id="UP000008064">
    <property type="component" value="Unassembled WGS sequence"/>
</dbReference>
<name>F8NN47_SERL9</name>